<evidence type="ECO:0000313" key="4">
    <source>
        <dbReference type="EMBL" id="TXC79947.1"/>
    </source>
</evidence>
<dbReference type="InterPro" id="IPR014729">
    <property type="entry name" value="Rossmann-like_a/b/a_fold"/>
</dbReference>
<proteinExistence type="inferred from homology"/>
<dbReference type="InterPro" id="IPR006015">
    <property type="entry name" value="Universal_stress_UspA"/>
</dbReference>
<comment type="caution">
    <text evidence="4">The sequence shown here is derived from an EMBL/GenBank/DDBJ whole genome shotgun (WGS) entry which is preliminary data.</text>
</comment>
<dbReference type="PRINTS" id="PR01438">
    <property type="entry name" value="UNVRSLSTRESS"/>
</dbReference>
<dbReference type="CDD" id="cd00293">
    <property type="entry name" value="USP-like"/>
    <property type="match status" value="2"/>
</dbReference>
<gene>
    <name evidence="4" type="ORF">FRZ40_37135</name>
    <name evidence="3" type="ORF">V4C56_35675</name>
</gene>
<feature type="domain" description="UspA" evidence="2">
    <location>
        <begin position="170"/>
        <end position="310"/>
    </location>
</feature>
<evidence type="ECO:0000259" key="2">
    <source>
        <dbReference type="Pfam" id="PF00582"/>
    </source>
</evidence>
<reference evidence="4 5" key="1">
    <citation type="journal article" date="2018" name="Int. J. Syst. Evol. Microbiol.">
        <title>Paraburkholderia azotifigens sp. nov., a nitrogen-fixing bacterium isolated from paddy soil.</title>
        <authorList>
            <person name="Choi G.M."/>
            <person name="Im W.T."/>
        </authorList>
    </citation>
    <scope>NUCLEOTIDE SEQUENCE [LARGE SCALE GENOMIC DNA]</scope>
    <source>
        <strain evidence="4 5">NF 2-5-3</strain>
    </source>
</reference>
<dbReference type="AlphaFoldDB" id="A0A5C6V403"/>
<dbReference type="SUPFAM" id="SSF52402">
    <property type="entry name" value="Adenine nucleotide alpha hydrolases-like"/>
    <property type="match status" value="2"/>
</dbReference>
<dbReference type="Proteomes" id="UP001481677">
    <property type="component" value="Unassembled WGS sequence"/>
</dbReference>
<sequence length="318" mass="34419">MANPVETEHSAVRPFQRVLLAVDASDASLRAAQYANVLFSGRAAMAAVSVADNPRTLFPLGATTQAFLAAARDELLSDARDAVQKIAALFPGTLETDVIDLSKRDGDTVHALLDTAAHWQADLLVMGARHHRGLLRWIEGAVSEPVTRRANSSLLVVPENSRVGTDRRPQRILFALDGSAHSLGALRIGLQFASAQTQLRAIYVVDRAVHLFDIAPVDMLEGAFIEEGRVALELAARIVESEGRTAETALIETNRTGDDVPHAIVRDAEQWNADLLVVGTHGRRGVARWFLGSVATRTLRLADTPVLLARVPELSQQT</sequence>
<reference evidence="4" key="2">
    <citation type="submission" date="2019-08" db="EMBL/GenBank/DDBJ databases">
        <authorList>
            <person name="Im W.-T."/>
        </authorList>
    </citation>
    <scope>NUCLEOTIDE SEQUENCE</scope>
    <source>
        <strain evidence="4">NF 2-5-3</strain>
    </source>
</reference>
<reference evidence="3 6" key="3">
    <citation type="submission" date="2024-01" db="EMBL/GenBank/DDBJ databases">
        <title>The diversity of rhizobia nodulating Mimosa spp. in eleven states of Brazil covering several biomes is determined by host plant, location, and edaphic factors.</title>
        <authorList>
            <person name="Rouws L."/>
            <person name="Barauna A."/>
            <person name="Beukes C."/>
            <person name="De Faria S.M."/>
            <person name="Gross E."/>
            <person name="Dos Reis Junior F.B."/>
            <person name="Simon M."/>
            <person name="Maluk M."/>
            <person name="Odee D.W."/>
            <person name="Kenicer G."/>
            <person name="Young J.P.W."/>
            <person name="Reis V.M."/>
            <person name="Zilli J."/>
            <person name="James E.K."/>
        </authorList>
    </citation>
    <scope>NUCLEOTIDE SEQUENCE [LARGE SCALE GENOMIC DNA]</scope>
    <source>
        <strain evidence="3 6">JPY530</strain>
    </source>
</reference>
<dbReference type="Proteomes" id="UP000321776">
    <property type="component" value="Unassembled WGS sequence"/>
</dbReference>
<dbReference type="PANTHER" id="PTHR46268:SF6">
    <property type="entry name" value="UNIVERSAL STRESS PROTEIN UP12"/>
    <property type="match status" value="1"/>
</dbReference>
<organism evidence="4 5">
    <name type="scientific">Paraburkholderia azotifigens</name>
    <dbReference type="NCBI Taxonomy" id="2057004"/>
    <lineage>
        <taxon>Bacteria</taxon>
        <taxon>Pseudomonadati</taxon>
        <taxon>Pseudomonadota</taxon>
        <taxon>Betaproteobacteria</taxon>
        <taxon>Burkholderiales</taxon>
        <taxon>Burkholderiaceae</taxon>
        <taxon>Paraburkholderia</taxon>
    </lineage>
</organism>
<evidence type="ECO:0000313" key="6">
    <source>
        <dbReference type="Proteomes" id="UP001481677"/>
    </source>
</evidence>
<keyword evidence="6" id="KW-1185">Reference proteome</keyword>
<evidence type="ECO:0000313" key="3">
    <source>
        <dbReference type="EMBL" id="MEM5344954.1"/>
    </source>
</evidence>
<dbReference type="EMBL" id="VOQS01000005">
    <property type="protein sequence ID" value="TXC79947.1"/>
    <property type="molecule type" value="Genomic_DNA"/>
</dbReference>
<dbReference type="Pfam" id="PF00582">
    <property type="entry name" value="Usp"/>
    <property type="match status" value="2"/>
</dbReference>
<feature type="domain" description="UspA" evidence="2">
    <location>
        <begin position="15"/>
        <end position="158"/>
    </location>
</feature>
<dbReference type="Gene3D" id="3.40.50.620">
    <property type="entry name" value="HUPs"/>
    <property type="match status" value="2"/>
</dbReference>
<comment type="similarity">
    <text evidence="1">Belongs to the universal stress protein A family.</text>
</comment>
<accession>A0A5C6V403</accession>
<dbReference type="PANTHER" id="PTHR46268">
    <property type="entry name" value="STRESS RESPONSE PROTEIN NHAX"/>
    <property type="match status" value="1"/>
</dbReference>
<dbReference type="InterPro" id="IPR006016">
    <property type="entry name" value="UspA"/>
</dbReference>
<name>A0A5C6V403_9BURK</name>
<protein>
    <submittedName>
        <fullName evidence="4">Universal stress protein</fullName>
    </submittedName>
</protein>
<evidence type="ECO:0000313" key="5">
    <source>
        <dbReference type="Proteomes" id="UP000321776"/>
    </source>
</evidence>
<dbReference type="RefSeq" id="WP_028364216.1">
    <property type="nucleotide sequence ID" value="NZ_JAZHFZ010000040.1"/>
</dbReference>
<dbReference type="EMBL" id="JAZHGA010000040">
    <property type="protein sequence ID" value="MEM5344954.1"/>
    <property type="molecule type" value="Genomic_DNA"/>
</dbReference>
<evidence type="ECO:0000256" key="1">
    <source>
        <dbReference type="ARBA" id="ARBA00008791"/>
    </source>
</evidence>